<proteinExistence type="predicted"/>
<evidence type="ECO:0000313" key="1">
    <source>
        <dbReference type="EMBL" id="KAK6790946.1"/>
    </source>
</evidence>
<dbReference type="Proteomes" id="UP001371456">
    <property type="component" value="Unassembled WGS sequence"/>
</dbReference>
<dbReference type="EMBL" id="JBANQN010000004">
    <property type="protein sequence ID" value="KAK6790946.1"/>
    <property type="molecule type" value="Genomic_DNA"/>
</dbReference>
<evidence type="ECO:0000313" key="2">
    <source>
        <dbReference type="Proteomes" id="UP001371456"/>
    </source>
</evidence>
<gene>
    <name evidence="1" type="ORF">RDI58_010027</name>
</gene>
<accession>A0AAN8YGC4</accession>
<organism evidence="1 2">
    <name type="scientific">Solanum bulbocastanum</name>
    <name type="common">Wild potato</name>
    <dbReference type="NCBI Taxonomy" id="147425"/>
    <lineage>
        <taxon>Eukaryota</taxon>
        <taxon>Viridiplantae</taxon>
        <taxon>Streptophyta</taxon>
        <taxon>Embryophyta</taxon>
        <taxon>Tracheophyta</taxon>
        <taxon>Spermatophyta</taxon>
        <taxon>Magnoliopsida</taxon>
        <taxon>eudicotyledons</taxon>
        <taxon>Gunneridae</taxon>
        <taxon>Pentapetalae</taxon>
        <taxon>asterids</taxon>
        <taxon>lamiids</taxon>
        <taxon>Solanales</taxon>
        <taxon>Solanaceae</taxon>
        <taxon>Solanoideae</taxon>
        <taxon>Solaneae</taxon>
        <taxon>Solanum</taxon>
    </lineage>
</organism>
<reference evidence="1 2" key="1">
    <citation type="submission" date="2024-02" db="EMBL/GenBank/DDBJ databases">
        <title>de novo genome assembly of Solanum bulbocastanum strain 11H21.</title>
        <authorList>
            <person name="Hosaka A.J."/>
        </authorList>
    </citation>
    <scope>NUCLEOTIDE SEQUENCE [LARGE SCALE GENOMIC DNA]</scope>
    <source>
        <tissue evidence="1">Young leaves</tissue>
    </source>
</reference>
<name>A0AAN8YGC4_SOLBU</name>
<keyword evidence="2" id="KW-1185">Reference proteome</keyword>
<comment type="caution">
    <text evidence="1">The sequence shown here is derived from an EMBL/GenBank/DDBJ whole genome shotgun (WGS) entry which is preliminary data.</text>
</comment>
<dbReference type="AlphaFoldDB" id="A0AAN8YGC4"/>
<sequence length="82" mass="9749">MMAEICGYASDSITFWYKCGKYGNRWRLISTDFEAYAVCKSIRKEDVNEIYFEHLDSYFKMDNGKIPNQEIIEDNDKEQLTQ</sequence>
<protein>
    <submittedName>
        <fullName evidence="1">Uncharacterized protein</fullName>
    </submittedName>
</protein>